<dbReference type="InterPro" id="IPR027417">
    <property type="entry name" value="P-loop_NTPase"/>
</dbReference>
<dbReference type="Pfam" id="PF21530">
    <property type="entry name" value="Pif1_2B_dom"/>
    <property type="match status" value="1"/>
</dbReference>
<evidence type="ECO:0000259" key="11">
    <source>
        <dbReference type="SMART" id="SM00382"/>
    </source>
</evidence>
<dbReference type="SMART" id="SM00382">
    <property type="entry name" value="AAA"/>
    <property type="match status" value="1"/>
</dbReference>
<keyword evidence="4 9" id="KW-0347">Helicase</keyword>
<evidence type="ECO:0000256" key="9">
    <source>
        <dbReference type="RuleBase" id="RU363044"/>
    </source>
</evidence>
<dbReference type="InterPro" id="IPR003840">
    <property type="entry name" value="DNA_helicase_dom"/>
</dbReference>
<evidence type="ECO:0000256" key="4">
    <source>
        <dbReference type="ARBA" id="ARBA00022806"/>
    </source>
</evidence>
<evidence type="ECO:0000313" key="12">
    <source>
        <dbReference type="EMBL" id="KAK8048508.1"/>
    </source>
</evidence>
<dbReference type="Pfam" id="PF05970">
    <property type="entry name" value="PIF1"/>
    <property type="match status" value="1"/>
</dbReference>
<keyword evidence="13" id="KW-1185">Reference proteome</keyword>
<evidence type="ECO:0000256" key="3">
    <source>
        <dbReference type="ARBA" id="ARBA00022801"/>
    </source>
</evidence>
<evidence type="ECO:0000256" key="10">
    <source>
        <dbReference type="SAM" id="MobiDB-lite"/>
    </source>
</evidence>
<keyword evidence="8" id="KW-0413">Isomerase</keyword>
<evidence type="ECO:0000256" key="7">
    <source>
        <dbReference type="ARBA" id="ARBA00023204"/>
    </source>
</evidence>
<dbReference type="PANTHER" id="PTHR47642">
    <property type="entry name" value="ATP-DEPENDENT DNA HELICASE"/>
    <property type="match status" value="1"/>
</dbReference>
<evidence type="ECO:0000256" key="6">
    <source>
        <dbReference type="ARBA" id="ARBA00023125"/>
    </source>
</evidence>
<accession>A0ABR1TPC5</accession>
<keyword evidence="6" id="KW-0238">DNA-binding</keyword>
<feature type="domain" description="AAA+ ATPase" evidence="11">
    <location>
        <begin position="108"/>
        <end position="259"/>
    </location>
</feature>
<dbReference type="EMBL" id="JAQQWL010000011">
    <property type="protein sequence ID" value="KAK8048508.1"/>
    <property type="molecule type" value="Genomic_DNA"/>
</dbReference>
<comment type="caution">
    <text evidence="12">The sequence shown here is derived from an EMBL/GenBank/DDBJ whole genome shotgun (WGS) entry which is preliminary data.</text>
</comment>
<dbReference type="EC" id="5.6.2.3" evidence="9"/>
<comment type="similarity">
    <text evidence="9">Belongs to the helicase family.</text>
</comment>
<dbReference type="CDD" id="cd18809">
    <property type="entry name" value="SF1_C_RecD"/>
    <property type="match status" value="1"/>
</dbReference>
<organism evidence="12 13">
    <name type="scientific">Apiospora phragmitis</name>
    <dbReference type="NCBI Taxonomy" id="2905665"/>
    <lineage>
        <taxon>Eukaryota</taxon>
        <taxon>Fungi</taxon>
        <taxon>Dikarya</taxon>
        <taxon>Ascomycota</taxon>
        <taxon>Pezizomycotina</taxon>
        <taxon>Sordariomycetes</taxon>
        <taxon>Xylariomycetidae</taxon>
        <taxon>Amphisphaeriales</taxon>
        <taxon>Apiosporaceae</taxon>
        <taxon>Apiospora</taxon>
    </lineage>
</organism>
<keyword evidence="7 9" id="KW-0234">DNA repair</keyword>
<evidence type="ECO:0000256" key="5">
    <source>
        <dbReference type="ARBA" id="ARBA00022840"/>
    </source>
</evidence>
<dbReference type="Proteomes" id="UP001480595">
    <property type="component" value="Unassembled WGS sequence"/>
</dbReference>
<evidence type="ECO:0000256" key="1">
    <source>
        <dbReference type="ARBA" id="ARBA00022741"/>
    </source>
</evidence>
<dbReference type="InterPro" id="IPR051055">
    <property type="entry name" value="PIF1_helicase"/>
</dbReference>
<keyword evidence="2 9" id="KW-0227">DNA damage</keyword>
<name>A0ABR1TPC5_9PEZI</name>
<dbReference type="RefSeq" id="XP_066710757.1">
    <property type="nucleotide sequence ID" value="XM_066861647.1"/>
</dbReference>
<dbReference type="InterPro" id="IPR003593">
    <property type="entry name" value="AAA+_ATPase"/>
</dbReference>
<feature type="compositionally biased region" description="Basic and acidic residues" evidence="10">
    <location>
        <begin position="43"/>
        <end position="52"/>
    </location>
</feature>
<keyword evidence="9" id="KW-0233">DNA recombination</keyword>
<reference evidence="12 13" key="1">
    <citation type="submission" date="2023-01" db="EMBL/GenBank/DDBJ databases">
        <title>Analysis of 21 Apiospora genomes using comparative genomics revels a genus with tremendous synthesis potential of carbohydrate active enzymes and secondary metabolites.</title>
        <authorList>
            <person name="Sorensen T."/>
        </authorList>
    </citation>
    <scope>NUCLEOTIDE SEQUENCE [LARGE SCALE GENOMIC DNA]</scope>
    <source>
        <strain evidence="12 13">CBS 135458</strain>
    </source>
</reference>
<dbReference type="PANTHER" id="PTHR47642:SF5">
    <property type="entry name" value="ATP-DEPENDENT DNA HELICASE"/>
    <property type="match status" value="1"/>
</dbReference>
<dbReference type="InterPro" id="IPR049163">
    <property type="entry name" value="Pif1-like_2B_dom"/>
</dbReference>
<keyword evidence="5 9" id="KW-0067">ATP-binding</keyword>
<dbReference type="GeneID" id="92094710"/>
<protein>
    <recommendedName>
        <fullName evidence="9">ATP-dependent DNA helicase</fullName>
        <ecNumber evidence="9">5.6.2.3</ecNumber>
    </recommendedName>
</protein>
<dbReference type="Pfam" id="PF02689">
    <property type="entry name" value="Herpes_Helicase"/>
    <property type="match status" value="1"/>
</dbReference>
<dbReference type="SUPFAM" id="SSF52540">
    <property type="entry name" value="P-loop containing nucleoside triphosphate hydrolases"/>
    <property type="match status" value="2"/>
</dbReference>
<keyword evidence="1 9" id="KW-0547">Nucleotide-binding</keyword>
<gene>
    <name evidence="12" type="ORF">PG994_010238</name>
</gene>
<sequence>MKSRIIALRDLRLQHEPTCDGMAKQESIAASSGGESPPSSADNKFDSRDMRKTVFPPMSIPPRTPTRPEIQGPSAIQTPSKEPPPPPPEGREPILCPEQAALVDLICSGRNVFYTGSAGCGKSTVLKAFTKRLEVEGKKVHVLAPTGRAALQVNGTTTWSYAGWTPNSNKKPIKELEEDAHVRFWKRFDKTDVLVIDEISMVENLHFERLNRVLQAARSSEEAFGGIQIVVTGDFCQLPPVKPFQHCMECGKELIEGFSKGEPSYSCPTSHHPVWRDEDKWAFASEAWNQCNFVHVNLKTIHRQNDPTFIRILNKCRIGEALTDCDERLLMDHPCNVHHATKLFATRGEVALVNQRQFEKLKAPKYTYWTRDSFKWQKKKHPHLRYKTIRRAVGPDDHQPLLALDDHRFDQCVELKKGMLVVLLTNLNVRRGLCNGSQGIICDFVPYDEDKLPADKGGLETVEEHELKAYIEGPYNELKQWPVVRFHNGITRVIYADCSVNELGDQKPYSLLSRTQIPLAPAWAMTIHKSQGMTLDRVIVDLSKAFEDGQVYVALSRARGLEGLKIEGGVAGLDTALGGNERVQRFLREHFGALHE</sequence>
<evidence type="ECO:0000256" key="2">
    <source>
        <dbReference type="ARBA" id="ARBA00022763"/>
    </source>
</evidence>
<comment type="catalytic activity">
    <reaction evidence="9">
        <text>ATP + H2O = ADP + phosphate + H(+)</text>
        <dbReference type="Rhea" id="RHEA:13065"/>
        <dbReference type="ChEBI" id="CHEBI:15377"/>
        <dbReference type="ChEBI" id="CHEBI:15378"/>
        <dbReference type="ChEBI" id="CHEBI:30616"/>
        <dbReference type="ChEBI" id="CHEBI:43474"/>
        <dbReference type="ChEBI" id="CHEBI:456216"/>
        <dbReference type="EC" id="5.6.2.3"/>
    </reaction>
</comment>
<proteinExistence type="inferred from homology"/>
<evidence type="ECO:0000256" key="8">
    <source>
        <dbReference type="ARBA" id="ARBA00023235"/>
    </source>
</evidence>
<comment type="cofactor">
    <cofactor evidence="9">
        <name>Mg(2+)</name>
        <dbReference type="ChEBI" id="CHEBI:18420"/>
    </cofactor>
</comment>
<dbReference type="Gene3D" id="3.40.50.300">
    <property type="entry name" value="P-loop containing nucleotide triphosphate hydrolases"/>
    <property type="match status" value="2"/>
</dbReference>
<dbReference type="InterPro" id="IPR010285">
    <property type="entry name" value="DNA_helicase_pif1-like_DEAD"/>
</dbReference>
<evidence type="ECO:0000313" key="13">
    <source>
        <dbReference type="Proteomes" id="UP001480595"/>
    </source>
</evidence>
<keyword evidence="3 9" id="KW-0378">Hydrolase</keyword>
<feature type="compositionally biased region" description="Low complexity" evidence="10">
    <location>
        <begin position="26"/>
        <end position="40"/>
    </location>
</feature>
<feature type="region of interest" description="Disordered" evidence="10">
    <location>
        <begin position="17"/>
        <end position="94"/>
    </location>
</feature>